<keyword evidence="3" id="KW-0949">S-adenosyl-L-methionine</keyword>
<dbReference type="AlphaFoldDB" id="A0A3A1YAT1"/>
<dbReference type="GO" id="GO:0009007">
    <property type="term" value="F:site-specific DNA-methyltransferase (adenine-specific) activity"/>
    <property type="evidence" value="ECO:0007669"/>
    <property type="project" value="UniProtKB-EC"/>
</dbReference>
<dbReference type="RefSeq" id="WP_119524415.1">
    <property type="nucleotide sequence ID" value="NZ_NRHC01000011.1"/>
</dbReference>
<name>A0A3A1YAT1_9GAMM</name>
<keyword evidence="1" id="KW-0489">Methyltransferase</keyword>
<protein>
    <recommendedName>
        <fullName evidence="6">DNA adenine methylase</fullName>
    </recommendedName>
</protein>
<dbReference type="Gene3D" id="3.40.50.150">
    <property type="entry name" value="Vaccinia Virus protein VP39"/>
    <property type="match status" value="1"/>
</dbReference>
<dbReference type="Proteomes" id="UP000265691">
    <property type="component" value="Unassembled WGS sequence"/>
</dbReference>
<accession>A0A3A1YAT1</accession>
<evidence type="ECO:0000256" key="1">
    <source>
        <dbReference type="ARBA" id="ARBA00022603"/>
    </source>
</evidence>
<dbReference type="GO" id="GO:0009307">
    <property type="term" value="P:DNA restriction-modification system"/>
    <property type="evidence" value="ECO:0007669"/>
    <property type="project" value="InterPro"/>
</dbReference>
<comment type="caution">
    <text evidence="4">The sequence shown here is derived from an EMBL/GenBank/DDBJ whole genome shotgun (WGS) entry which is preliminary data.</text>
</comment>
<dbReference type="GO" id="GO:0032259">
    <property type="term" value="P:methylation"/>
    <property type="evidence" value="ECO:0007669"/>
    <property type="project" value="UniProtKB-KW"/>
</dbReference>
<dbReference type="InterPro" id="IPR012327">
    <property type="entry name" value="MeTrfase_D12"/>
</dbReference>
<evidence type="ECO:0008006" key="6">
    <source>
        <dbReference type="Google" id="ProtNLM"/>
    </source>
</evidence>
<evidence type="ECO:0000256" key="2">
    <source>
        <dbReference type="ARBA" id="ARBA00022679"/>
    </source>
</evidence>
<dbReference type="Pfam" id="PF02086">
    <property type="entry name" value="MethyltransfD12"/>
    <property type="match status" value="1"/>
</dbReference>
<organism evidence="4 5">
    <name type="scientific">Psittacicella hinzii</name>
    <dbReference type="NCBI Taxonomy" id="2028575"/>
    <lineage>
        <taxon>Bacteria</taxon>
        <taxon>Pseudomonadati</taxon>
        <taxon>Pseudomonadota</taxon>
        <taxon>Gammaproteobacteria</taxon>
        <taxon>Pasteurellales</taxon>
        <taxon>Psittacicellaceae</taxon>
        <taxon>Psittacicella</taxon>
    </lineage>
</organism>
<dbReference type="SUPFAM" id="SSF53335">
    <property type="entry name" value="S-adenosyl-L-methionine-dependent methyltransferases"/>
    <property type="match status" value="1"/>
</dbReference>
<dbReference type="InterPro" id="IPR029063">
    <property type="entry name" value="SAM-dependent_MTases_sf"/>
</dbReference>
<keyword evidence="5" id="KW-1185">Reference proteome</keyword>
<evidence type="ECO:0000256" key="3">
    <source>
        <dbReference type="ARBA" id="ARBA00022691"/>
    </source>
</evidence>
<evidence type="ECO:0000313" key="5">
    <source>
        <dbReference type="Proteomes" id="UP000265691"/>
    </source>
</evidence>
<reference evidence="4 5" key="1">
    <citation type="submission" date="2017-08" db="EMBL/GenBank/DDBJ databases">
        <title>Reclassification of Bisgaard taxon 37 and 44.</title>
        <authorList>
            <person name="Christensen H."/>
        </authorList>
    </citation>
    <scope>NUCLEOTIDE SEQUENCE [LARGE SCALE GENOMIC DNA]</scope>
    <source>
        <strain evidence="4 5">B96_3</strain>
    </source>
</reference>
<keyword evidence="2" id="KW-0808">Transferase</keyword>
<gene>
    <name evidence="4" type="ORF">CKF54_00940</name>
</gene>
<dbReference type="EMBL" id="NRHC01000011">
    <property type="protein sequence ID" value="RIY34339.1"/>
    <property type="molecule type" value="Genomic_DNA"/>
</dbReference>
<dbReference type="OrthoDB" id="5671374at2"/>
<proteinExistence type="predicted"/>
<evidence type="ECO:0000313" key="4">
    <source>
        <dbReference type="EMBL" id="RIY34339.1"/>
    </source>
</evidence>
<sequence length="290" mass="34080">MKTYSKAPVPFHGQKRYFLQDLKSFLEKAIGNAKGDGYTIIDLFGGSGLLAHNAKRLYPNARVIYNDFDNYAKEVEKIPVAMQNWLDLKEILKGKTYKHKEKITDSKVLSDIRDYINNQSLKDESSLNFRFLSCWFLFSGRIARDKEEFLYHLNDLYHGIPQKQINPCTGYLEGLEIVQCDFREILNKEEFKKDKVIFLLDPPYLGTNLKGYSQQGREFNYADMLMLMTLIRPPYMLFYINNQLLQIEDLTKKMLEQNLNAKAFRYMQMLHRDVGLNVSASRKESIYYHL</sequence>